<comment type="similarity">
    <text evidence="2 12">Belongs to the PAM17 family.</text>
</comment>
<evidence type="ECO:0000256" key="5">
    <source>
        <dbReference type="ARBA" id="ARBA00022792"/>
    </source>
</evidence>
<evidence type="ECO:0000256" key="7">
    <source>
        <dbReference type="ARBA" id="ARBA00022946"/>
    </source>
</evidence>
<dbReference type="RefSeq" id="XP_014564943.1">
    <property type="nucleotide sequence ID" value="XM_014709457.1"/>
</dbReference>
<evidence type="ECO:0000313" key="13">
    <source>
        <dbReference type="EMBL" id="GAA94286.1"/>
    </source>
</evidence>
<comment type="subcellular location">
    <subcellularLocation>
        <location evidence="1 12">Mitochondrion inner membrane</location>
        <topology evidence="1 12">Multi-pass membrane protein</topology>
    </subcellularLocation>
</comment>
<keyword evidence="14" id="KW-1185">Reference proteome</keyword>
<name>G7DUM6_MIXOS</name>
<dbReference type="STRING" id="764103.G7DUM6"/>
<dbReference type="HOGENOM" id="CLU_068297_2_0_1"/>
<keyword evidence="10 12" id="KW-0496">Mitochondrion</keyword>
<comment type="caution">
    <text evidence="13">The sequence shown here is derived from an EMBL/GenBank/DDBJ whole genome shotgun (WGS) entry which is preliminary data.</text>
</comment>
<evidence type="ECO:0000256" key="8">
    <source>
        <dbReference type="ARBA" id="ARBA00022989"/>
    </source>
</evidence>
<evidence type="ECO:0000256" key="10">
    <source>
        <dbReference type="ARBA" id="ARBA00023128"/>
    </source>
</evidence>
<keyword evidence="3 12" id="KW-0813">Transport</keyword>
<sequence>MTLLKSRIAPILRVRPTLQPLDSTRTIGSSVSRRNVDNDATVAQASHNDVKLLPWNEYLRLRKSQRRFNLLASIPTTGLGLASGVGYFASRETDPSTLILGLEPVYAYAIATVGCVALGWLSGPAFGTFIWRLTHSKLIQAMELRDRDFFAHIARNRVDPHGRQSVSNPCATQLDRFLGSIKDYRRWLRDQNAFRRKALHGAEEAGL</sequence>
<reference evidence="13 14" key="1">
    <citation type="journal article" date="2011" name="J. Gen. Appl. Microbiol.">
        <title>Draft genome sequencing of the enigmatic basidiomycete Mixia osmundae.</title>
        <authorList>
            <person name="Nishida H."/>
            <person name="Nagatsuka Y."/>
            <person name="Sugiyama J."/>
        </authorList>
    </citation>
    <scope>NUCLEOTIDE SEQUENCE [LARGE SCALE GENOMIC DNA]</scope>
    <source>
        <strain evidence="14">CBS 9802 / IAM 14324 / JCM 22182 / KY 12970</strain>
    </source>
</reference>
<dbReference type="InterPro" id="IPR013875">
    <property type="entry name" value="Pam17"/>
</dbReference>
<evidence type="ECO:0000256" key="6">
    <source>
        <dbReference type="ARBA" id="ARBA00022927"/>
    </source>
</evidence>
<dbReference type="AlphaFoldDB" id="G7DUM6"/>
<dbReference type="GO" id="GO:0001405">
    <property type="term" value="C:PAM complex, Tim23 associated import motor"/>
    <property type="evidence" value="ECO:0007669"/>
    <property type="project" value="UniProtKB-UniRule"/>
</dbReference>
<dbReference type="Proteomes" id="UP000009131">
    <property type="component" value="Unassembled WGS sequence"/>
</dbReference>
<evidence type="ECO:0000256" key="3">
    <source>
        <dbReference type="ARBA" id="ARBA00022448"/>
    </source>
</evidence>
<keyword evidence="4 12" id="KW-0812">Transmembrane</keyword>
<dbReference type="FunCoup" id="G7DUM6">
    <property type="interactions" value="33"/>
</dbReference>
<keyword evidence="8 12" id="KW-1133">Transmembrane helix</keyword>
<comment type="function">
    <text evidence="12">Component of the PAM complex, a complex required for the translocation of transit peptide-containing proteins from the inner membrane into the mitochondrial matrix in an ATP-dependent manner.</text>
</comment>
<keyword evidence="5 12" id="KW-0999">Mitochondrion inner membrane</keyword>
<dbReference type="OrthoDB" id="5970083at2759"/>
<dbReference type="OMA" id="MIFGFDP"/>
<dbReference type="PANTHER" id="PTHR28021:SF1">
    <property type="entry name" value="PRESEQUENCE TRANSLOCATED-ASSOCIATED MOTOR SUBUNIT PAM17, MITOCHONDRIAL"/>
    <property type="match status" value="1"/>
</dbReference>
<dbReference type="InParanoid" id="G7DUM6"/>
<dbReference type="eggNOG" id="ENOG502S1B1">
    <property type="taxonomic scope" value="Eukaryota"/>
</dbReference>
<dbReference type="EMBL" id="BABT02000029">
    <property type="protein sequence ID" value="GAA94286.1"/>
    <property type="molecule type" value="Genomic_DNA"/>
</dbReference>
<evidence type="ECO:0000256" key="9">
    <source>
        <dbReference type="ARBA" id="ARBA00023010"/>
    </source>
</evidence>
<comment type="subunit">
    <text evidence="12">Component of the PAM complex.</text>
</comment>
<evidence type="ECO:0000256" key="1">
    <source>
        <dbReference type="ARBA" id="ARBA00004448"/>
    </source>
</evidence>
<evidence type="ECO:0000256" key="11">
    <source>
        <dbReference type="ARBA" id="ARBA00023136"/>
    </source>
</evidence>
<dbReference type="Pfam" id="PF08566">
    <property type="entry name" value="Pam17"/>
    <property type="match status" value="1"/>
</dbReference>
<dbReference type="PANTHER" id="PTHR28021">
    <property type="entry name" value="PRESEQUENCE TRANSLOCATED-ASSOCIATED MOTOR SUBUNIT PAM17, MITOCHONDRIAL"/>
    <property type="match status" value="1"/>
</dbReference>
<feature type="transmembrane region" description="Helical" evidence="12">
    <location>
        <begin position="105"/>
        <end position="131"/>
    </location>
</feature>
<evidence type="ECO:0000256" key="4">
    <source>
        <dbReference type="ARBA" id="ARBA00022692"/>
    </source>
</evidence>
<keyword evidence="9 12" id="KW-0811">Translocation</keyword>
<proteinExistence type="inferred from homology"/>
<keyword evidence="7" id="KW-0809">Transit peptide</keyword>
<evidence type="ECO:0000256" key="12">
    <source>
        <dbReference type="RuleBase" id="RU367146"/>
    </source>
</evidence>
<reference evidence="13 14" key="2">
    <citation type="journal article" date="2012" name="Open Biol.">
        <title>Characteristics of nucleosomes and linker DNA regions on the genome of the basidiomycete Mixia osmundae revealed by mono- and dinucleosome mapping.</title>
        <authorList>
            <person name="Nishida H."/>
            <person name="Kondo S."/>
            <person name="Matsumoto T."/>
            <person name="Suzuki Y."/>
            <person name="Yoshikawa H."/>
            <person name="Taylor T.D."/>
            <person name="Sugiyama J."/>
        </authorList>
    </citation>
    <scope>NUCLEOTIDE SEQUENCE [LARGE SCALE GENOMIC DNA]</scope>
    <source>
        <strain evidence="14">CBS 9802 / IAM 14324 / JCM 22182 / KY 12970</strain>
    </source>
</reference>
<gene>
    <name evidence="13" type="primary">Mo00935</name>
    <name evidence="13" type="ORF">E5Q_00935</name>
</gene>
<organism evidence="13 14">
    <name type="scientific">Mixia osmundae (strain CBS 9802 / IAM 14324 / JCM 22182 / KY 12970)</name>
    <dbReference type="NCBI Taxonomy" id="764103"/>
    <lineage>
        <taxon>Eukaryota</taxon>
        <taxon>Fungi</taxon>
        <taxon>Dikarya</taxon>
        <taxon>Basidiomycota</taxon>
        <taxon>Pucciniomycotina</taxon>
        <taxon>Mixiomycetes</taxon>
        <taxon>Mixiales</taxon>
        <taxon>Mixiaceae</taxon>
        <taxon>Mixia</taxon>
    </lineage>
</organism>
<accession>G7DUM6</accession>
<feature type="transmembrane region" description="Helical" evidence="12">
    <location>
        <begin position="68"/>
        <end position="89"/>
    </location>
</feature>
<evidence type="ECO:0000313" key="14">
    <source>
        <dbReference type="Proteomes" id="UP000009131"/>
    </source>
</evidence>
<protein>
    <recommendedName>
        <fullName evidence="12">Presequence translocated-associated motor subunit PAM17</fullName>
    </recommendedName>
</protein>
<keyword evidence="6 12" id="KW-0653">Protein transport</keyword>
<keyword evidence="11 12" id="KW-0472">Membrane</keyword>
<dbReference type="GO" id="GO:0030150">
    <property type="term" value="P:protein import into mitochondrial matrix"/>
    <property type="evidence" value="ECO:0007669"/>
    <property type="project" value="UniProtKB-UniRule"/>
</dbReference>
<evidence type="ECO:0000256" key="2">
    <source>
        <dbReference type="ARBA" id="ARBA00006837"/>
    </source>
</evidence>